<gene>
    <name evidence="1" type="ORF">PHSY_000326</name>
</gene>
<dbReference type="EMBL" id="DF238768">
    <property type="protein sequence ID" value="GAC92770.1"/>
    <property type="molecule type" value="Genomic_DNA"/>
</dbReference>
<dbReference type="GeneID" id="24105636"/>
<evidence type="ECO:0000313" key="2">
    <source>
        <dbReference type="Proteomes" id="UP000014071"/>
    </source>
</evidence>
<name>R9P3V8_PSEHS</name>
<sequence>MMVGRAVRRFGRTASRAQMDVVESIIGWRREQIDHVVRVVEFYRCRNRRGCDEIGGKGAMMRCGAMRCDGRRFGDLQESK</sequence>
<proteinExistence type="predicted"/>
<dbReference type="RefSeq" id="XP_012186357.1">
    <property type="nucleotide sequence ID" value="XM_012330967.1"/>
</dbReference>
<organism evidence="1 2">
    <name type="scientific">Pseudozyma hubeiensis (strain SY62)</name>
    <name type="common">Yeast</name>
    <dbReference type="NCBI Taxonomy" id="1305764"/>
    <lineage>
        <taxon>Eukaryota</taxon>
        <taxon>Fungi</taxon>
        <taxon>Dikarya</taxon>
        <taxon>Basidiomycota</taxon>
        <taxon>Ustilaginomycotina</taxon>
        <taxon>Ustilaginomycetes</taxon>
        <taxon>Ustilaginales</taxon>
        <taxon>Ustilaginaceae</taxon>
        <taxon>Pseudozyma</taxon>
    </lineage>
</organism>
<evidence type="ECO:0000313" key="1">
    <source>
        <dbReference type="EMBL" id="GAC92770.1"/>
    </source>
</evidence>
<protein>
    <submittedName>
        <fullName evidence="1">Retrograde transporter</fullName>
    </submittedName>
</protein>
<dbReference type="AlphaFoldDB" id="R9P3V8"/>
<reference evidence="2" key="1">
    <citation type="journal article" date="2013" name="Genome Announc.">
        <title>Draft genome sequence of the basidiomycetous yeast-like fungus Pseudozyma hubeiensis SY62, which produces an abundant amount of the biosurfactant mannosylerythritol lipids.</title>
        <authorList>
            <person name="Konishi M."/>
            <person name="Hatada Y."/>
            <person name="Horiuchi J."/>
        </authorList>
    </citation>
    <scope>NUCLEOTIDE SEQUENCE [LARGE SCALE GENOMIC DNA]</scope>
    <source>
        <strain evidence="2">SY62</strain>
    </source>
</reference>
<dbReference type="Proteomes" id="UP000014071">
    <property type="component" value="Unassembled WGS sequence"/>
</dbReference>
<accession>R9P3V8</accession>
<keyword evidence="2" id="KW-1185">Reference proteome</keyword>
<dbReference type="HOGENOM" id="CLU_2590770_0_0_1"/>